<dbReference type="STRING" id="215250.A0A316YKB3"/>
<evidence type="ECO:0000256" key="1">
    <source>
        <dbReference type="ARBA" id="ARBA00022468"/>
    </source>
</evidence>
<feature type="region of interest" description="Disordered" evidence="2">
    <location>
        <begin position="167"/>
        <end position="234"/>
    </location>
</feature>
<sequence>MDDFPDDPFSKPSSSSSPYLHRPNGLANGPQGQGGVHPSASNESLATWAKTTRFNVLSHFSHVTSAARSGAHTLLTSPLINQVTGGGGGGGGGGGAAPHQPGATSSSSAASLAMSLLQHGPVGPLGPSDPDWKHSDLAKRSGTGEYDSARVYLAKWANLVAREGEANRVKEQQEQQQAAAAAKANEEAAANGRAEDEEATPLGSFEILDQHPCIERPDPLRQGDRPIDEKSWKGLFDPKGEPLVGFDEVRRMIYQWGFGQREGKDVRGSSWSDQGPRTEAWSFLLGVQRWDTKVGREERRKEWESKVEEYWSLKQLWTASASGDAPQEGRPGAEREGKTDTLLEPSFLKDQTHRIHVDCLRVDRKLPLFRERASSDEDEPATNVHIQRLQEVLMSYVFWDRSREQQAASRAKTSGHEVDEGHNQLGGYVQGMSDLAAPLYSVASGDEVKTFWLFVGLMERMRTNFYSDQSGMKMQLLLMQRLIAVMDPALYAHFERTDSLNLFFCFRWLLVCFKREFGYPDILKLWEAIWAADMPGHFAGGDEELVEGEEGSSGITLREDASVVDVKKRHSRPLPPPPFGLSPHFHLFVALAILEQHRDVTLKYLVNFDELLHYMNGLSHEIDVEATLARADVLAQSLKAIIVQKDAAAKRSEADEDVPADVALPEVDDRLRLLVGL</sequence>
<name>A0A316YKB3_9BASI</name>
<keyword evidence="5" id="KW-1185">Reference proteome</keyword>
<evidence type="ECO:0000313" key="4">
    <source>
        <dbReference type="EMBL" id="PWN89068.1"/>
    </source>
</evidence>
<dbReference type="PANTHER" id="PTHR22957:SF502">
    <property type="entry name" value="SMALL G PROTEIN SIGNALING MODULATOR 2-RELATED"/>
    <property type="match status" value="1"/>
</dbReference>
<reference evidence="4 5" key="1">
    <citation type="journal article" date="2018" name="Mol. Biol. Evol.">
        <title>Broad Genomic Sampling Reveals a Smut Pathogenic Ancestry of the Fungal Clade Ustilaginomycotina.</title>
        <authorList>
            <person name="Kijpornyongpan T."/>
            <person name="Mondo S.J."/>
            <person name="Barry K."/>
            <person name="Sandor L."/>
            <person name="Lee J."/>
            <person name="Lipzen A."/>
            <person name="Pangilinan J."/>
            <person name="LaButti K."/>
            <person name="Hainaut M."/>
            <person name="Henrissat B."/>
            <person name="Grigoriev I.V."/>
            <person name="Spatafora J.W."/>
            <person name="Aime M.C."/>
        </authorList>
    </citation>
    <scope>NUCLEOTIDE SEQUENCE [LARGE SCALE GENOMIC DNA]</scope>
    <source>
        <strain evidence="4 5">MCA 4198</strain>
    </source>
</reference>
<dbReference type="Gene3D" id="1.10.472.80">
    <property type="entry name" value="Ypt/Rab-GAP domain of gyp1p, domain 3"/>
    <property type="match status" value="1"/>
</dbReference>
<dbReference type="FunCoup" id="A0A316YKB3">
    <property type="interactions" value="214"/>
</dbReference>
<dbReference type="SMART" id="SM00164">
    <property type="entry name" value="TBC"/>
    <property type="match status" value="1"/>
</dbReference>
<gene>
    <name evidence="4" type="ORF">FA10DRAFT_267674</name>
</gene>
<dbReference type="AlphaFoldDB" id="A0A316YKB3"/>
<organism evidence="4 5">
    <name type="scientific">Acaromyces ingoldii</name>
    <dbReference type="NCBI Taxonomy" id="215250"/>
    <lineage>
        <taxon>Eukaryota</taxon>
        <taxon>Fungi</taxon>
        <taxon>Dikarya</taxon>
        <taxon>Basidiomycota</taxon>
        <taxon>Ustilaginomycotina</taxon>
        <taxon>Exobasidiomycetes</taxon>
        <taxon>Exobasidiales</taxon>
        <taxon>Cryptobasidiaceae</taxon>
        <taxon>Acaromyces</taxon>
    </lineage>
</organism>
<proteinExistence type="predicted"/>
<dbReference type="Gene3D" id="1.10.8.270">
    <property type="entry name" value="putative rabgap domain of human tbc1 domain family member 14 like domains"/>
    <property type="match status" value="1"/>
</dbReference>
<feature type="domain" description="Rab-GAP TBC" evidence="3">
    <location>
        <begin position="271"/>
        <end position="533"/>
    </location>
</feature>
<dbReference type="EMBL" id="KZ819637">
    <property type="protein sequence ID" value="PWN89068.1"/>
    <property type="molecule type" value="Genomic_DNA"/>
</dbReference>
<evidence type="ECO:0000313" key="5">
    <source>
        <dbReference type="Proteomes" id="UP000245768"/>
    </source>
</evidence>
<accession>A0A316YKB3</accession>
<evidence type="ECO:0000256" key="2">
    <source>
        <dbReference type="SAM" id="MobiDB-lite"/>
    </source>
</evidence>
<dbReference type="GeneID" id="37043921"/>
<protein>
    <submittedName>
        <fullName evidence="4">RabGAP/TBC</fullName>
    </submittedName>
</protein>
<dbReference type="InParanoid" id="A0A316YKB3"/>
<feature type="compositionally biased region" description="Gly residues" evidence="2">
    <location>
        <begin position="85"/>
        <end position="96"/>
    </location>
</feature>
<dbReference type="PANTHER" id="PTHR22957">
    <property type="entry name" value="TBC1 DOMAIN FAMILY MEMBER GTPASE-ACTIVATING PROTEIN"/>
    <property type="match status" value="1"/>
</dbReference>
<dbReference type="PROSITE" id="PS50086">
    <property type="entry name" value="TBC_RABGAP"/>
    <property type="match status" value="1"/>
</dbReference>
<evidence type="ECO:0000259" key="3">
    <source>
        <dbReference type="PROSITE" id="PS50086"/>
    </source>
</evidence>
<feature type="region of interest" description="Disordered" evidence="2">
    <location>
        <begin position="320"/>
        <end position="340"/>
    </location>
</feature>
<dbReference type="GO" id="GO:0005096">
    <property type="term" value="F:GTPase activator activity"/>
    <property type="evidence" value="ECO:0007669"/>
    <property type="project" value="UniProtKB-KW"/>
</dbReference>
<dbReference type="SUPFAM" id="SSF47923">
    <property type="entry name" value="Ypt/Rab-GAP domain of gyp1p"/>
    <property type="match status" value="2"/>
</dbReference>
<dbReference type="Proteomes" id="UP000245768">
    <property type="component" value="Unassembled WGS sequence"/>
</dbReference>
<dbReference type="RefSeq" id="XP_025376266.1">
    <property type="nucleotide sequence ID" value="XM_025522005.1"/>
</dbReference>
<dbReference type="InterPro" id="IPR035969">
    <property type="entry name" value="Rab-GAP_TBC_sf"/>
</dbReference>
<feature type="compositionally biased region" description="Low complexity" evidence="2">
    <location>
        <begin position="174"/>
        <end position="192"/>
    </location>
</feature>
<dbReference type="OrthoDB" id="10264062at2759"/>
<feature type="compositionally biased region" description="Basic and acidic residues" evidence="2">
    <location>
        <begin position="331"/>
        <end position="340"/>
    </location>
</feature>
<dbReference type="Pfam" id="PF00566">
    <property type="entry name" value="RabGAP-TBC"/>
    <property type="match status" value="1"/>
</dbReference>
<dbReference type="InterPro" id="IPR000195">
    <property type="entry name" value="Rab-GAP-TBC_dom"/>
</dbReference>
<feature type="region of interest" description="Disordered" evidence="2">
    <location>
        <begin position="85"/>
        <end position="110"/>
    </location>
</feature>
<feature type="region of interest" description="Disordered" evidence="2">
    <location>
        <begin position="1"/>
        <end position="42"/>
    </location>
</feature>
<feature type="region of interest" description="Disordered" evidence="2">
    <location>
        <begin position="118"/>
        <end position="137"/>
    </location>
</feature>
<keyword evidence="1" id="KW-0343">GTPase activation</keyword>
<feature type="compositionally biased region" description="Basic and acidic residues" evidence="2">
    <location>
        <begin position="208"/>
        <end position="234"/>
    </location>
</feature>